<dbReference type="PANTHER" id="PTHR10695">
    <property type="entry name" value="DEPHOSPHO-COA KINASE-RELATED"/>
    <property type="match status" value="1"/>
</dbReference>
<keyword evidence="1 3" id="KW-0547">Nucleotide-binding</keyword>
<dbReference type="RefSeq" id="WP_186836874.1">
    <property type="nucleotide sequence ID" value="NZ_JACOPD010000005.1"/>
</dbReference>
<evidence type="ECO:0000256" key="2">
    <source>
        <dbReference type="ARBA" id="ARBA00022840"/>
    </source>
</evidence>
<keyword evidence="6" id="KW-1185">Reference proteome</keyword>
<keyword evidence="3 5" id="KW-0808">Transferase</keyword>
<dbReference type="Gene3D" id="3.40.50.300">
    <property type="entry name" value="P-loop containing nucleotide triphosphate hydrolases"/>
    <property type="match status" value="1"/>
</dbReference>
<keyword evidence="3" id="KW-0963">Cytoplasm</keyword>
<comment type="catalytic activity">
    <reaction evidence="3">
        <text>3'-dephospho-CoA + ATP = ADP + CoA + H(+)</text>
        <dbReference type="Rhea" id="RHEA:18245"/>
        <dbReference type="ChEBI" id="CHEBI:15378"/>
        <dbReference type="ChEBI" id="CHEBI:30616"/>
        <dbReference type="ChEBI" id="CHEBI:57287"/>
        <dbReference type="ChEBI" id="CHEBI:57328"/>
        <dbReference type="ChEBI" id="CHEBI:456216"/>
        <dbReference type="EC" id="2.7.1.24"/>
    </reaction>
</comment>
<feature type="binding site" evidence="3">
    <location>
        <begin position="11"/>
        <end position="16"/>
    </location>
    <ligand>
        <name>ATP</name>
        <dbReference type="ChEBI" id="CHEBI:30616"/>
    </ligand>
</feature>
<dbReference type="HAMAP" id="MF_00376">
    <property type="entry name" value="Dephospho_CoA_kinase"/>
    <property type="match status" value="1"/>
</dbReference>
<dbReference type="PANTHER" id="PTHR10695:SF46">
    <property type="entry name" value="BIFUNCTIONAL COENZYME A SYNTHASE-RELATED"/>
    <property type="match status" value="1"/>
</dbReference>
<keyword evidence="2 3" id="KW-0067">ATP-binding</keyword>
<gene>
    <name evidence="3" type="primary">coaE</name>
    <name evidence="5" type="ORF">H8S01_08235</name>
</gene>
<comment type="pathway">
    <text evidence="3">Cofactor biosynthesis; coenzyme A biosynthesis; CoA from (R)-pantothenate: step 5/5.</text>
</comment>
<comment type="caution">
    <text evidence="5">The sequence shown here is derived from an EMBL/GenBank/DDBJ whole genome shotgun (WGS) entry which is preliminary data.</text>
</comment>
<dbReference type="InterPro" id="IPR001977">
    <property type="entry name" value="Depp_CoAkinase"/>
</dbReference>
<dbReference type="Pfam" id="PF01121">
    <property type="entry name" value="CoaE"/>
    <property type="match status" value="1"/>
</dbReference>
<keyword evidence="3" id="KW-0173">Coenzyme A biosynthesis</keyword>
<comment type="similarity">
    <text evidence="3">Belongs to the CoaE family.</text>
</comment>
<comment type="function">
    <text evidence="3">Catalyzes the phosphorylation of the 3'-hydroxyl group of dephosphocoenzyme A to form coenzyme A.</text>
</comment>
<dbReference type="NCBIfam" id="TIGR00152">
    <property type="entry name" value="dephospho-CoA kinase"/>
    <property type="match status" value="1"/>
</dbReference>
<reference evidence="5 6" key="1">
    <citation type="submission" date="2020-08" db="EMBL/GenBank/DDBJ databases">
        <title>Genome public.</title>
        <authorList>
            <person name="Liu C."/>
            <person name="Sun Q."/>
        </authorList>
    </citation>
    <scope>NUCLEOTIDE SEQUENCE [LARGE SCALE GENOMIC DNA]</scope>
    <source>
        <strain evidence="5 6">NSJ-43</strain>
    </source>
</reference>
<sequence>MKVIGITGGVGCGKSTVLNLIKENFNAFIIMADDVAKDLMKKGKKGYDETIAFFGDEIIDETTGEIDRPKLASVIFSNPNKRIVLNSIIHPVVKKEIVSMITQAKIDNKYDYIFVEAALLLDDHYNVFCDETWYIYADEDSRRERLKESRGYSDEKIDGIIKSQLGEEEFKNGCDIVVDNSGNINDTYAQLVKLLQM</sequence>
<evidence type="ECO:0000256" key="4">
    <source>
        <dbReference type="NCBIfam" id="TIGR00152"/>
    </source>
</evidence>
<dbReference type="GO" id="GO:0004140">
    <property type="term" value="F:dephospho-CoA kinase activity"/>
    <property type="evidence" value="ECO:0007669"/>
    <property type="project" value="UniProtKB-EC"/>
</dbReference>
<dbReference type="InterPro" id="IPR027417">
    <property type="entry name" value="P-loop_NTPase"/>
</dbReference>
<dbReference type="PROSITE" id="PS51219">
    <property type="entry name" value="DPCK"/>
    <property type="match status" value="1"/>
</dbReference>
<comment type="subcellular location">
    <subcellularLocation>
        <location evidence="3">Cytoplasm</location>
    </subcellularLocation>
</comment>
<evidence type="ECO:0000313" key="5">
    <source>
        <dbReference type="EMBL" id="MBC5680945.1"/>
    </source>
</evidence>
<dbReference type="EMBL" id="JACOPD010000005">
    <property type="protein sequence ID" value="MBC5680945.1"/>
    <property type="molecule type" value="Genomic_DNA"/>
</dbReference>
<dbReference type="Proteomes" id="UP000628463">
    <property type="component" value="Unassembled WGS sequence"/>
</dbReference>
<keyword evidence="3 5" id="KW-0418">Kinase</keyword>
<evidence type="ECO:0000313" key="6">
    <source>
        <dbReference type="Proteomes" id="UP000628463"/>
    </source>
</evidence>
<evidence type="ECO:0000256" key="3">
    <source>
        <dbReference type="HAMAP-Rule" id="MF_00376"/>
    </source>
</evidence>
<name>A0ABR7G0I9_9FIRM</name>
<dbReference type="EC" id="2.7.1.24" evidence="3 4"/>
<evidence type="ECO:0000256" key="1">
    <source>
        <dbReference type="ARBA" id="ARBA00022741"/>
    </source>
</evidence>
<accession>A0ABR7G0I9</accession>
<proteinExistence type="inferred from homology"/>
<organism evidence="5 6">
    <name type="scientific">Lachnospira hominis</name>
    <name type="common">ex Liu et al. 2021</name>
    <dbReference type="NCBI Taxonomy" id="2763051"/>
    <lineage>
        <taxon>Bacteria</taxon>
        <taxon>Bacillati</taxon>
        <taxon>Bacillota</taxon>
        <taxon>Clostridia</taxon>
        <taxon>Lachnospirales</taxon>
        <taxon>Lachnospiraceae</taxon>
        <taxon>Lachnospira</taxon>
    </lineage>
</organism>
<dbReference type="CDD" id="cd02022">
    <property type="entry name" value="DPCK"/>
    <property type="match status" value="1"/>
</dbReference>
<protein>
    <recommendedName>
        <fullName evidence="3 4">Dephospho-CoA kinase</fullName>
        <ecNumber evidence="3 4">2.7.1.24</ecNumber>
    </recommendedName>
    <alternativeName>
        <fullName evidence="3">Dephosphocoenzyme A kinase</fullName>
    </alternativeName>
</protein>
<dbReference type="SUPFAM" id="SSF52540">
    <property type="entry name" value="P-loop containing nucleoside triphosphate hydrolases"/>
    <property type="match status" value="1"/>
</dbReference>